<name>A0ABR4PZ37_9CEST</name>
<evidence type="ECO:0000256" key="1">
    <source>
        <dbReference type="SAM" id="MobiDB-lite"/>
    </source>
</evidence>
<gene>
    <name evidence="2" type="ORF">TcWFU_002100</name>
</gene>
<accession>A0ABR4PZ37</accession>
<dbReference type="Proteomes" id="UP001651158">
    <property type="component" value="Unassembled WGS sequence"/>
</dbReference>
<organism evidence="2 3">
    <name type="scientific">Taenia crassiceps</name>
    <dbReference type="NCBI Taxonomy" id="6207"/>
    <lineage>
        <taxon>Eukaryota</taxon>
        <taxon>Metazoa</taxon>
        <taxon>Spiralia</taxon>
        <taxon>Lophotrochozoa</taxon>
        <taxon>Platyhelminthes</taxon>
        <taxon>Cestoda</taxon>
        <taxon>Eucestoda</taxon>
        <taxon>Cyclophyllidea</taxon>
        <taxon>Taeniidae</taxon>
        <taxon>Taenia</taxon>
    </lineage>
</organism>
<evidence type="ECO:0000313" key="3">
    <source>
        <dbReference type="Proteomes" id="UP001651158"/>
    </source>
</evidence>
<dbReference type="EMBL" id="JAKROA010000040">
    <property type="protein sequence ID" value="KAL5102662.1"/>
    <property type="molecule type" value="Genomic_DNA"/>
</dbReference>
<sequence length="116" mass="12322">MCPIASSSLPLTQPSQSSSHRSMQQRLGCGVDRVSRRAGRDNELHRSEPSPGSSNHPDPCESTDYHPTPAQASPPPPSLPPSAAVDPTVTILLARPFPLAALPCSRHPLTASRIQT</sequence>
<feature type="compositionally biased region" description="Basic and acidic residues" evidence="1">
    <location>
        <begin position="33"/>
        <end position="48"/>
    </location>
</feature>
<feature type="compositionally biased region" description="Low complexity" evidence="1">
    <location>
        <begin position="1"/>
        <end position="25"/>
    </location>
</feature>
<comment type="caution">
    <text evidence="2">The sequence shown here is derived from an EMBL/GenBank/DDBJ whole genome shotgun (WGS) entry which is preliminary data.</text>
</comment>
<reference evidence="2 3" key="1">
    <citation type="journal article" date="2022" name="Front. Cell. Infect. Microbiol.">
        <title>The Genomes of Two Strains of Taenia crassiceps the Animal Model for the Study of Human Cysticercosis.</title>
        <authorList>
            <person name="Bobes R.J."/>
            <person name="Estrada K."/>
            <person name="Rios-Valencia D.G."/>
            <person name="Calderon-Gallegos A."/>
            <person name="de la Torre P."/>
            <person name="Carrero J.C."/>
            <person name="Sanchez-Flores A."/>
            <person name="Laclette J.P."/>
        </authorList>
    </citation>
    <scope>NUCLEOTIDE SEQUENCE [LARGE SCALE GENOMIC DNA]</scope>
    <source>
        <strain evidence="2">WFUcys</strain>
    </source>
</reference>
<evidence type="ECO:0000313" key="2">
    <source>
        <dbReference type="EMBL" id="KAL5102662.1"/>
    </source>
</evidence>
<feature type="region of interest" description="Disordered" evidence="1">
    <location>
        <begin position="1"/>
        <end position="84"/>
    </location>
</feature>
<keyword evidence="3" id="KW-1185">Reference proteome</keyword>
<protein>
    <submittedName>
        <fullName evidence="2">Uncharacterized protein</fullName>
    </submittedName>
</protein>
<proteinExistence type="predicted"/>